<dbReference type="Pfam" id="PF10988">
    <property type="entry name" value="DUF2807"/>
    <property type="match status" value="1"/>
</dbReference>
<proteinExistence type="predicted"/>
<feature type="signal peptide" evidence="1">
    <location>
        <begin position="1"/>
        <end position="20"/>
    </location>
</feature>
<protein>
    <submittedName>
        <fullName evidence="3">Putative auto-transporter adhesin, head GIN domain</fullName>
    </submittedName>
</protein>
<sequence>MKTKLFFSLCFAMVTGLVWAQTGKVRTFSDFSGLRISGPFDVYLEQGDAPQVRIDGDNEAVEKIETELDGNTLRIRLKDEKNNWKWWNDHDDIKVYVTYRSLRELHVSGSGDIFGRSPIRSESFEVRGSGSGDIELADVQTDHLEVSMSGSGDLEIAGRAREQDLRVSGSGDIEAFGLKSERAHVSISGSSDINLNVSESLEASVSGSGDIRYKGQPRIERMRVSGSGEIRQAN</sequence>
<dbReference type="Gene3D" id="2.160.20.120">
    <property type="match status" value="1"/>
</dbReference>
<dbReference type="AlphaFoldDB" id="A0A1G8YBM3"/>
<dbReference type="RefSeq" id="WP_089678771.1">
    <property type="nucleotide sequence ID" value="NZ_FNFO01000001.1"/>
</dbReference>
<accession>A0A1G8YBM3</accession>
<dbReference type="PANTHER" id="PTHR39200:SF1">
    <property type="entry name" value="AUTO-TRANSPORTER ADHESIN HEAD GIN DOMAIN-CONTAINING PROTEIN-RELATED"/>
    <property type="match status" value="1"/>
</dbReference>
<keyword evidence="4" id="KW-1185">Reference proteome</keyword>
<dbReference type="OrthoDB" id="680270at2"/>
<organism evidence="3 4">
    <name type="scientific">Catalinimonas alkaloidigena</name>
    <dbReference type="NCBI Taxonomy" id="1075417"/>
    <lineage>
        <taxon>Bacteria</taxon>
        <taxon>Pseudomonadati</taxon>
        <taxon>Bacteroidota</taxon>
        <taxon>Cytophagia</taxon>
        <taxon>Cytophagales</taxon>
        <taxon>Catalimonadaceae</taxon>
        <taxon>Catalinimonas</taxon>
    </lineage>
</organism>
<dbReference type="PANTHER" id="PTHR39200">
    <property type="entry name" value="HYPOTHETICAL EXPORTED PROTEIN"/>
    <property type="match status" value="1"/>
</dbReference>
<feature type="chain" id="PRO_5011438336" evidence="1">
    <location>
        <begin position="21"/>
        <end position="234"/>
    </location>
</feature>
<evidence type="ECO:0000313" key="4">
    <source>
        <dbReference type="Proteomes" id="UP000198510"/>
    </source>
</evidence>
<evidence type="ECO:0000256" key="1">
    <source>
        <dbReference type="SAM" id="SignalP"/>
    </source>
</evidence>
<name>A0A1G8YBM3_9BACT</name>
<dbReference type="EMBL" id="FNFO01000001">
    <property type="protein sequence ID" value="SDJ99460.1"/>
    <property type="molecule type" value="Genomic_DNA"/>
</dbReference>
<evidence type="ECO:0000313" key="3">
    <source>
        <dbReference type="EMBL" id="SDJ99460.1"/>
    </source>
</evidence>
<gene>
    <name evidence="3" type="ORF">SAMN05421823_101608</name>
</gene>
<dbReference type="Proteomes" id="UP000198510">
    <property type="component" value="Unassembled WGS sequence"/>
</dbReference>
<evidence type="ECO:0000259" key="2">
    <source>
        <dbReference type="Pfam" id="PF10988"/>
    </source>
</evidence>
<keyword evidence="1" id="KW-0732">Signal</keyword>
<dbReference type="InterPro" id="IPR021255">
    <property type="entry name" value="DUF2807"/>
</dbReference>
<dbReference type="STRING" id="1075417.SAMN05421823_101608"/>
<feature type="domain" description="Putative auto-transporter adhesin head GIN" evidence="2">
    <location>
        <begin position="30"/>
        <end position="217"/>
    </location>
</feature>
<reference evidence="3 4" key="1">
    <citation type="submission" date="2016-10" db="EMBL/GenBank/DDBJ databases">
        <authorList>
            <person name="de Groot N.N."/>
        </authorList>
    </citation>
    <scope>NUCLEOTIDE SEQUENCE [LARGE SCALE GENOMIC DNA]</scope>
    <source>
        <strain evidence="3 4">DSM 25186</strain>
    </source>
</reference>